<protein>
    <recommendedName>
        <fullName evidence="5 14">Dol-P-Glc:Glc(2)Man(9)GlcNAc(2)-PP-Dol alpha-1,2-glucosyltransferase</fullName>
        <ecNumber evidence="4 14">2.4.1.256</ecNumber>
    </recommendedName>
</protein>
<evidence type="ECO:0000256" key="4">
    <source>
        <dbReference type="ARBA" id="ARBA00011967"/>
    </source>
</evidence>
<evidence type="ECO:0000256" key="3">
    <source>
        <dbReference type="ARBA" id="ARBA00010600"/>
    </source>
</evidence>
<feature type="transmembrane region" description="Helical" evidence="14">
    <location>
        <begin position="117"/>
        <end position="139"/>
    </location>
</feature>
<reference evidence="15 16" key="1">
    <citation type="submission" date="2016-07" db="EMBL/GenBank/DDBJ databases">
        <title>Pervasive Adenine N6-methylation of Active Genes in Fungi.</title>
        <authorList>
            <consortium name="DOE Joint Genome Institute"/>
            <person name="Mondo S.J."/>
            <person name="Dannebaum R.O."/>
            <person name="Kuo R.C."/>
            <person name="Labutti K."/>
            <person name="Haridas S."/>
            <person name="Kuo A."/>
            <person name="Salamov A."/>
            <person name="Ahrendt S.R."/>
            <person name="Lipzen A."/>
            <person name="Sullivan W."/>
            <person name="Andreopoulos W.B."/>
            <person name="Clum A."/>
            <person name="Lindquist E."/>
            <person name="Daum C."/>
            <person name="Ramamoorthy G.K."/>
            <person name="Gryganskyi A."/>
            <person name="Culley D."/>
            <person name="Magnuson J.K."/>
            <person name="James T.Y."/>
            <person name="O'Malley M.A."/>
            <person name="Stajich J.E."/>
            <person name="Spatafora J.W."/>
            <person name="Visel A."/>
            <person name="Grigoriev I.V."/>
        </authorList>
    </citation>
    <scope>NUCLEOTIDE SEQUENCE [LARGE SCALE GENOMIC DNA]</scope>
    <source>
        <strain evidence="15 16">NRRL 3116</strain>
    </source>
</reference>
<keyword evidence="11 14" id="KW-0472">Membrane</keyword>
<evidence type="ECO:0000256" key="8">
    <source>
        <dbReference type="ARBA" id="ARBA00022692"/>
    </source>
</evidence>
<feature type="transmembrane region" description="Helical" evidence="14">
    <location>
        <begin position="350"/>
        <end position="370"/>
    </location>
</feature>
<feature type="transmembrane region" description="Helical" evidence="14">
    <location>
        <begin position="7"/>
        <end position="26"/>
    </location>
</feature>
<keyword evidence="10 14" id="KW-1133">Transmembrane helix</keyword>
<keyword evidence="6 14" id="KW-0328">Glycosyltransferase</keyword>
<gene>
    <name evidence="15" type="ORF">BCR41DRAFT_419708</name>
</gene>
<name>A0A1Y2GWT6_9FUNG</name>
<dbReference type="RefSeq" id="XP_021884500.1">
    <property type="nucleotide sequence ID" value="XM_022029801.1"/>
</dbReference>
<dbReference type="Proteomes" id="UP000193648">
    <property type="component" value="Unassembled WGS sequence"/>
</dbReference>
<feature type="transmembrane region" description="Helical" evidence="14">
    <location>
        <begin position="272"/>
        <end position="293"/>
    </location>
</feature>
<dbReference type="GeneID" id="33571644"/>
<evidence type="ECO:0000256" key="13">
    <source>
        <dbReference type="ARBA" id="ARBA00048064"/>
    </source>
</evidence>
<evidence type="ECO:0000256" key="1">
    <source>
        <dbReference type="ARBA" id="ARBA00004477"/>
    </source>
</evidence>
<keyword evidence="8 14" id="KW-0812">Transmembrane</keyword>
<evidence type="ECO:0000256" key="14">
    <source>
        <dbReference type="PIRNR" id="PIRNR028810"/>
    </source>
</evidence>
<comment type="catalytic activity">
    <reaction evidence="13">
        <text>an alpha-D-Glc-(1-&gt;3)-alpha-D-Glc-(1-&gt;3)-alpha-D-Man-(1-&gt;2)-alpha-D-Man-(1-&gt;2)-alpha-D-Man-(1-&gt;3)-[alpha-D-Man-(1-&gt;2)-alpha-D-Man-(1-&gt;3)-[alpha-D-Man-(1-&gt;2)-alpha-D-Man-(1-&gt;6)]-alpha-D-Man-(1-&gt;6)]-beta-D-Man-(1-&gt;4)-beta-D-GlcNAc-(1-&gt;4)-alpha-D-GlcNAc-diphospho-di-trans,poly-cis-dolichol + a di-trans,poly-cis-dolichyl beta-D-glucosyl phosphate = a alpha-D-Glc-(1-&gt;2)-alpha-D-Glc-(1-&gt;3)-alpha-D-Glc-(1-&gt;3)-alpha-D-Man-(1-&gt;2)-alpha-D-Man-(1-&gt;2)-alpha-D-Man-(1-&gt;3)-[alpha-D-Man-(1-&gt;2)-alpha-D-Man-(1-&gt;3)-[alpha-D-Man-(1-&gt;2)-alpha-D-Man-(1-&gt;6)]-alpha-D-Man-(1-&gt;6)]-beta-D-Man-(1-&gt;4)-beta-D-GlcNAc-(1-&gt;4)-alpha-D-GlcNAc-diphospho-di-trans,poly-cis-dolichol + a di-trans,poly-cis-dolichyl phosphate + H(+)</text>
        <dbReference type="Rhea" id="RHEA:29543"/>
        <dbReference type="Rhea" id="RHEA-COMP:19498"/>
        <dbReference type="Rhea" id="RHEA-COMP:19502"/>
        <dbReference type="Rhea" id="RHEA-COMP:19512"/>
        <dbReference type="Rhea" id="RHEA-COMP:19522"/>
        <dbReference type="ChEBI" id="CHEBI:15378"/>
        <dbReference type="ChEBI" id="CHEBI:57525"/>
        <dbReference type="ChEBI" id="CHEBI:57683"/>
        <dbReference type="ChEBI" id="CHEBI:132522"/>
        <dbReference type="ChEBI" id="CHEBI:132523"/>
        <dbReference type="EC" id="2.4.1.256"/>
    </reaction>
    <physiologicalReaction direction="left-to-right" evidence="13">
        <dbReference type="Rhea" id="RHEA:29544"/>
    </physiologicalReaction>
</comment>
<evidence type="ECO:0000313" key="15">
    <source>
        <dbReference type="EMBL" id="ORZ26737.1"/>
    </source>
</evidence>
<keyword evidence="16" id="KW-1185">Reference proteome</keyword>
<proteinExistence type="inferred from homology"/>
<comment type="caution">
    <text evidence="15">The sequence shown here is derived from an EMBL/GenBank/DDBJ whole genome shotgun (WGS) entry which is preliminary data.</text>
</comment>
<dbReference type="InParanoid" id="A0A1Y2GWT6"/>
<sequence>MSRMRIPVILVVVHLVVLIILARTWYSAQPQSYMDEIFHVPQAQRYCQGDYWTWDPKLTTPPALYVISNLLLFATGQRPICSTLLLRLTNLIYPFLTLYALVGLLKELHPRLNYQERFTAAAVVICLPTLYFFNLMYYTDGGSTAFVLISWLAAKRRHHFLAALGSAVAVTFRQTNIIWSLFILGTTLLELAEPEERRHYDPKAAFIRTPLQLVNALNGFIHMLISRIPIVLVISIPYFGLLTAFATFVKWNGGIVLGDRSNHVPTLHLAQLLYFSAFTAGLSIFAILGAVPLARLLPKFTLRSWLFISMMTFTLTLCIRKFTVVHPFLLADNRHYTFYIWKLLSKHNGVLLYALVPFSIVAAWFCWQALATEQTILWLAVYGIATALTLIPSPLLEFRYFIIPYLIYRLAMRQPRGVWLALEFITYTIINAFTIWMFLKRPFRWAHEEGVQRFMW</sequence>
<dbReference type="OrthoDB" id="4769at2759"/>
<comment type="caution">
    <text evidence="14">Lacks conserved residue(s) required for the propagation of feature annotation.</text>
</comment>
<evidence type="ECO:0000256" key="2">
    <source>
        <dbReference type="ARBA" id="ARBA00004922"/>
    </source>
</evidence>
<dbReference type="GO" id="GO:0106073">
    <property type="term" value="F:dolichyl pyrophosphate Glc2Man9GlcNAc2 alpha-1,2-glucosyltransferase activity"/>
    <property type="evidence" value="ECO:0007669"/>
    <property type="project" value="UniProtKB-UniRule"/>
</dbReference>
<comment type="similarity">
    <text evidence="3 14">Belongs to the ALG10 glucosyltransferase family.</text>
</comment>
<feature type="transmembrane region" description="Helical" evidence="14">
    <location>
        <begin position="231"/>
        <end position="251"/>
    </location>
</feature>
<comment type="function">
    <text evidence="12">Dol-P-Glc:Glc(2)Man(9)GlcNAc(2)-PP-Dol alpha-1,2-glucosyltransferase that operates in the biosynthetic pathway of dolichol-linked oligosaccharides, the glycan precursors employed in protein asparagine (N)-glycosylation. The assembly of dolichol-linked oligosaccharides begins on the cytosolic side of the endoplasmic reticulum membrane and finishes in its lumen. The sequential addition of sugars to dolichol pyrophosphate produces dolichol-linked oligosaccharides containing fourteen sugars, including two GlcNAcs, nine mannoses and three glucoses. Once assembled, the oligosaccharide is transferred from the lipid to nascent proteins by oligosaccharyltransferases. In the lumen of the endoplasmic reticulum, adds the third and last glucose residue from dolichyl phosphate glucose (Dol-P-Glc) onto the lipid-linked oligosaccharide intermediate Glc(2)Man(9)GlcNAc(2)-PP-Dol to produce Glc(3)Man(9)GlcNAc(2)-PP-Dol.</text>
</comment>
<keyword evidence="7 15" id="KW-0808">Transferase</keyword>
<evidence type="ECO:0000256" key="10">
    <source>
        <dbReference type="ARBA" id="ARBA00022989"/>
    </source>
</evidence>
<comment type="subcellular location">
    <subcellularLocation>
        <location evidence="1">Endoplasmic reticulum membrane</location>
        <topology evidence="1">Multi-pass membrane protein</topology>
    </subcellularLocation>
</comment>
<feature type="transmembrane region" description="Helical" evidence="14">
    <location>
        <begin position="417"/>
        <end position="439"/>
    </location>
</feature>
<evidence type="ECO:0000256" key="11">
    <source>
        <dbReference type="ARBA" id="ARBA00023136"/>
    </source>
</evidence>
<feature type="transmembrane region" description="Helical" evidence="14">
    <location>
        <begin position="159"/>
        <end position="184"/>
    </location>
</feature>
<dbReference type="GO" id="GO:0006488">
    <property type="term" value="P:dolichol-linked oligosaccharide biosynthetic process"/>
    <property type="evidence" value="ECO:0007669"/>
    <property type="project" value="UniProtKB-UniRule"/>
</dbReference>
<dbReference type="Pfam" id="PF04922">
    <property type="entry name" value="DIE2_ALG10"/>
    <property type="match status" value="1"/>
</dbReference>
<evidence type="ECO:0000256" key="7">
    <source>
        <dbReference type="ARBA" id="ARBA00022679"/>
    </source>
</evidence>
<organism evidence="15 16">
    <name type="scientific">Lobosporangium transversale</name>
    <dbReference type="NCBI Taxonomy" id="64571"/>
    <lineage>
        <taxon>Eukaryota</taxon>
        <taxon>Fungi</taxon>
        <taxon>Fungi incertae sedis</taxon>
        <taxon>Mucoromycota</taxon>
        <taxon>Mortierellomycotina</taxon>
        <taxon>Mortierellomycetes</taxon>
        <taxon>Mortierellales</taxon>
        <taxon>Mortierellaceae</taxon>
        <taxon>Lobosporangium</taxon>
    </lineage>
</organism>
<dbReference type="STRING" id="64571.A0A1Y2GWT6"/>
<dbReference type="AlphaFoldDB" id="A0A1Y2GWT6"/>
<evidence type="ECO:0000256" key="6">
    <source>
        <dbReference type="ARBA" id="ARBA00022676"/>
    </source>
</evidence>
<evidence type="ECO:0000256" key="12">
    <source>
        <dbReference type="ARBA" id="ARBA00044727"/>
    </source>
</evidence>
<dbReference type="PIRSF" id="PIRSF028810">
    <property type="entry name" value="Alpha1_2_glucosyltferase_Alg10"/>
    <property type="match status" value="1"/>
</dbReference>
<feature type="transmembrane region" description="Helical" evidence="14">
    <location>
        <begin position="305"/>
        <end position="329"/>
    </location>
</feature>
<dbReference type="PANTHER" id="PTHR12989:SF10">
    <property type="entry name" value="DOL-P-GLC:GLC(2)MAN(9)GLCNAC(2)-PP-DOL ALPHA-1,2-GLUCOSYLTRANSFERASE-RELATED"/>
    <property type="match status" value="1"/>
</dbReference>
<keyword evidence="9" id="KW-0256">Endoplasmic reticulum</keyword>
<dbReference type="GO" id="GO:0005789">
    <property type="term" value="C:endoplasmic reticulum membrane"/>
    <property type="evidence" value="ECO:0007669"/>
    <property type="project" value="UniProtKB-SubCell"/>
</dbReference>
<accession>A0A1Y2GWT6</accession>
<evidence type="ECO:0000256" key="5">
    <source>
        <dbReference type="ARBA" id="ARBA00018512"/>
    </source>
</evidence>
<evidence type="ECO:0000256" key="9">
    <source>
        <dbReference type="ARBA" id="ARBA00022824"/>
    </source>
</evidence>
<dbReference type="PANTHER" id="PTHR12989">
    <property type="entry name" value="ALPHA-1,2-GLUCOSYLTRANSFERASE ALG10"/>
    <property type="match status" value="1"/>
</dbReference>
<feature type="transmembrane region" description="Helical" evidence="14">
    <location>
        <begin position="84"/>
        <end position="105"/>
    </location>
</feature>
<feature type="transmembrane region" description="Helical" evidence="14">
    <location>
        <begin position="376"/>
        <end position="396"/>
    </location>
</feature>
<evidence type="ECO:0000313" key="16">
    <source>
        <dbReference type="Proteomes" id="UP000193648"/>
    </source>
</evidence>
<dbReference type="EC" id="2.4.1.256" evidence="4 14"/>
<dbReference type="InterPro" id="IPR016900">
    <property type="entry name" value="Alg10"/>
</dbReference>
<dbReference type="FunCoup" id="A0A1Y2GWT6">
    <property type="interactions" value="705"/>
</dbReference>
<dbReference type="EMBL" id="MCFF01000006">
    <property type="protein sequence ID" value="ORZ26737.1"/>
    <property type="molecule type" value="Genomic_DNA"/>
</dbReference>
<comment type="pathway">
    <text evidence="2">Protein modification; protein glycosylation.</text>
</comment>